<dbReference type="EMBL" id="BAABUJ010000037">
    <property type="protein sequence ID" value="GAA5804660.1"/>
    <property type="molecule type" value="Genomic_DNA"/>
</dbReference>
<feature type="domain" description="PNPLA" evidence="8">
    <location>
        <begin position="305"/>
        <end position="497"/>
    </location>
</feature>
<evidence type="ECO:0000256" key="1">
    <source>
        <dbReference type="ARBA" id="ARBA00006104"/>
    </source>
</evidence>
<keyword evidence="6" id="KW-0812">Transmembrane</keyword>
<keyword evidence="6" id="KW-1133">Transmembrane helix</keyword>
<dbReference type="PANTHER" id="PTHR14226:SF66">
    <property type="entry name" value="TRIACYLGLYCEROL LIPASE PTL2"/>
    <property type="match status" value="1"/>
</dbReference>
<comment type="caution">
    <text evidence="9">The sequence shown here is derived from an EMBL/GenBank/DDBJ whole genome shotgun (WGS) entry which is preliminary data.</text>
</comment>
<dbReference type="Gene3D" id="3.40.1090.10">
    <property type="entry name" value="Cytosolic phospholipase A2 catalytic domain"/>
    <property type="match status" value="2"/>
</dbReference>
<comment type="caution">
    <text evidence="5 6">Lacks conserved residue(s) required for the propagation of feature annotation.</text>
</comment>
<sequence length="766" mass="87362">MAVKNSDKAVKKTTNKIGSAADDSGTRSLDTKEHRKKKNPLDIEYVNETHVQDFLKALEYDPIKSAHNESIDTSHAEHISAWTDALPAISTSTPRSVKPMSKKSSKKKLIEQEAAKPNGISHSLLQYPLIFIIGLIMFFELMAYISLRLIVRMWENLYSWRGRKRKLRTQLRASKTYKEWCESADALDKYMQKDEWKKTIPYAYYDYRLLQKVVKHLRMYRQGNTVEDATKLMDVLYVCLKQNFAGIENEKLYSNTYLGTKTLIEEYVEEVTRSIEALANNEFIPAEDKRLAFKLYSKNYGRTAFCLSGGAGFGYYHLGVIRALLDRGLLPSIITGTSAGSLMGAIVCTRTDEELNEILNPELAKRINICQGTWASKIARYFTTGAIFDSQEWCREAMWFCKGSLTFKEAYERTGRIFNVSVIPFDPHSPPKLLNYLTAPDCVIWSAVLASAAIPGILNPVVLMQKKRGTEHLIPYNYGHKFKDGSLSTDIPTLALNTQFNVNYTVVSQVNPHVHVFFYANQGSPGRPVTHLSGRGWRGGFLASTIEQMLKLDLAKWLKVLRSLKLLPKIHDQDWSSIWLQKFDGNVTILPKSDLSDWFYTVADPTPERLQKLMIIGQIRTWPKVSMISNRMRIESSIEKVRRALRTQKSNRRMNSLADNQVNKLSQRLESQDLVNNVLHTNGHHSDAGSGDELAFLSRRRVSMPDGSFHHMDETDFFREQHRRRKFMAQFNGKNTNSSNTTSQSSFVFDSDSDSHITPPSSPDII</sequence>
<feature type="short sequence motif" description="GXSXG" evidence="5">
    <location>
        <begin position="336"/>
        <end position="340"/>
    </location>
</feature>
<name>A0ABP9YCG4_9FUNG</name>
<keyword evidence="10" id="KW-1185">Reference proteome</keyword>
<dbReference type="Proteomes" id="UP001476247">
    <property type="component" value="Unassembled WGS sequence"/>
</dbReference>
<dbReference type="InterPro" id="IPR016035">
    <property type="entry name" value="Acyl_Trfase/lysoPLipase"/>
</dbReference>
<dbReference type="InterPro" id="IPR021771">
    <property type="entry name" value="Triacylglycerol_lipase_N"/>
</dbReference>
<gene>
    <name evidence="9" type="ORF">HPULCUR_010162</name>
</gene>
<reference evidence="9 10" key="1">
    <citation type="submission" date="2024-04" db="EMBL/GenBank/DDBJ databases">
        <title>genome sequences of Mucor flavus KT1a and Helicostylum pulchrum KT1b strains isolation_sourced from the surface of a dry-aged beef.</title>
        <authorList>
            <person name="Toyotome T."/>
            <person name="Hosono M."/>
            <person name="Torimaru M."/>
            <person name="Fukuda K."/>
            <person name="Mikami N."/>
        </authorList>
    </citation>
    <scope>NUCLEOTIDE SEQUENCE [LARGE SCALE GENOMIC DNA]</scope>
    <source>
        <strain evidence="9 10">KT1b</strain>
    </source>
</reference>
<comment type="function">
    <text evidence="6">Lipid hydrolase.</text>
</comment>
<dbReference type="CDD" id="cd07232">
    <property type="entry name" value="Pat_PLPL"/>
    <property type="match status" value="1"/>
</dbReference>
<evidence type="ECO:0000259" key="8">
    <source>
        <dbReference type="PROSITE" id="PS51635"/>
    </source>
</evidence>
<evidence type="ECO:0000313" key="10">
    <source>
        <dbReference type="Proteomes" id="UP001476247"/>
    </source>
</evidence>
<accession>A0ABP9YCG4</accession>
<evidence type="ECO:0000256" key="3">
    <source>
        <dbReference type="ARBA" id="ARBA00022963"/>
    </source>
</evidence>
<dbReference type="InterPro" id="IPR002641">
    <property type="entry name" value="PNPLA_dom"/>
</dbReference>
<feature type="region of interest" description="Disordered" evidence="7">
    <location>
        <begin position="730"/>
        <end position="766"/>
    </location>
</feature>
<protein>
    <recommendedName>
        <fullName evidence="6">Patatin-like phospholipase domain-containing protein</fullName>
        <ecNumber evidence="6">3.1.1.-</ecNumber>
    </recommendedName>
</protein>
<comment type="similarity">
    <text evidence="1 6">Belongs to the PLPL family.</text>
</comment>
<keyword evidence="3 5" id="KW-0442">Lipid degradation</keyword>
<evidence type="ECO:0000256" key="7">
    <source>
        <dbReference type="SAM" id="MobiDB-lite"/>
    </source>
</evidence>
<dbReference type="Pfam" id="PF01734">
    <property type="entry name" value="Patatin"/>
    <property type="match status" value="1"/>
</dbReference>
<evidence type="ECO:0000256" key="4">
    <source>
        <dbReference type="ARBA" id="ARBA00023098"/>
    </source>
</evidence>
<keyword evidence="2 5" id="KW-0378">Hydrolase</keyword>
<feature type="region of interest" description="Disordered" evidence="7">
    <location>
        <begin position="1"/>
        <end position="41"/>
    </location>
</feature>
<keyword evidence="6" id="KW-0472">Membrane</keyword>
<keyword evidence="4 5" id="KW-0443">Lipid metabolism</keyword>
<evidence type="ECO:0000313" key="9">
    <source>
        <dbReference type="EMBL" id="GAA5804660.1"/>
    </source>
</evidence>
<feature type="compositionally biased region" description="Basic and acidic residues" evidence="7">
    <location>
        <begin position="1"/>
        <end position="10"/>
    </location>
</feature>
<dbReference type="Pfam" id="PF11815">
    <property type="entry name" value="DUF3336"/>
    <property type="match status" value="1"/>
</dbReference>
<dbReference type="InterPro" id="IPR050301">
    <property type="entry name" value="NTE"/>
</dbReference>
<feature type="active site" description="Proton acceptor" evidence="5">
    <location>
        <position position="484"/>
    </location>
</feature>
<feature type="transmembrane region" description="Helical" evidence="6">
    <location>
        <begin position="127"/>
        <end position="151"/>
    </location>
</feature>
<dbReference type="EC" id="3.1.1.-" evidence="6"/>
<comment type="subcellular location">
    <subcellularLocation>
        <location evidence="6">Membrane</location>
        <topology evidence="6">Single-pass membrane protein</topology>
    </subcellularLocation>
</comment>
<proteinExistence type="inferred from homology"/>
<evidence type="ECO:0000256" key="6">
    <source>
        <dbReference type="RuleBase" id="RU362055"/>
    </source>
</evidence>
<organism evidence="9 10">
    <name type="scientific">Helicostylum pulchrum</name>
    <dbReference type="NCBI Taxonomy" id="562976"/>
    <lineage>
        <taxon>Eukaryota</taxon>
        <taxon>Fungi</taxon>
        <taxon>Fungi incertae sedis</taxon>
        <taxon>Mucoromycota</taxon>
        <taxon>Mucoromycotina</taxon>
        <taxon>Mucoromycetes</taxon>
        <taxon>Mucorales</taxon>
        <taxon>Mucorineae</taxon>
        <taxon>Mucoraceae</taxon>
        <taxon>Helicostylum</taxon>
    </lineage>
</organism>
<evidence type="ECO:0000256" key="2">
    <source>
        <dbReference type="ARBA" id="ARBA00022801"/>
    </source>
</evidence>
<dbReference type="SUPFAM" id="SSF52151">
    <property type="entry name" value="FabD/lysophospholipase-like"/>
    <property type="match status" value="1"/>
</dbReference>
<feature type="active site" description="Nucleophile" evidence="5">
    <location>
        <position position="338"/>
    </location>
</feature>
<feature type="compositionally biased region" description="Low complexity" evidence="7">
    <location>
        <begin position="735"/>
        <end position="750"/>
    </location>
</feature>
<evidence type="ECO:0000256" key="5">
    <source>
        <dbReference type="PROSITE-ProRule" id="PRU01161"/>
    </source>
</evidence>
<dbReference type="PANTHER" id="PTHR14226">
    <property type="entry name" value="NEUROPATHY TARGET ESTERASE/SWISS CHEESE D.MELANOGASTER"/>
    <property type="match status" value="1"/>
</dbReference>
<feature type="transmembrane region" description="Helical" evidence="6">
    <location>
        <begin position="299"/>
        <end position="318"/>
    </location>
</feature>
<dbReference type="PROSITE" id="PS51635">
    <property type="entry name" value="PNPLA"/>
    <property type="match status" value="1"/>
</dbReference>